<comment type="caution">
    <text evidence="2">The sequence shown here is derived from an EMBL/GenBank/DDBJ whole genome shotgun (WGS) entry which is preliminary data.</text>
</comment>
<dbReference type="AlphaFoldDB" id="A0A9Q0KEC4"/>
<dbReference type="Proteomes" id="UP001141806">
    <property type="component" value="Unassembled WGS sequence"/>
</dbReference>
<evidence type="ECO:0000256" key="1">
    <source>
        <dbReference type="SAM" id="MobiDB-lite"/>
    </source>
</evidence>
<name>A0A9Q0KEC4_9MAGN</name>
<proteinExistence type="predicted"/>
<feature type="region of interest" description="Disordered" evidence="1">
    <location>
        <begin position="28"/>
        <end position="54"/>
    </location>
</feature>
<reference evidence="2" key="1">
    <citation type="journal article" date="2023" name="Plant J.">
        <title>The genome of the king protea, Protea cynaroides.</title>
        <authorList>
            <person name="Chang J."/>
            <person name="Duong T.A."/>
            <person name="Schoeman C."/>
            <person name="Ma X."/>
            <person name="Roodt D."/>
            <person name="Barker N."/>
            <person name="Li Z."/>
            <person name="Van de Peer Y."/>
            <person name="Mizrachi E."/>
        </authorList>
    </citation>
    <scope>NUCLEOTIDE SEQUENCE</scope>
    <source>
        <tissue evidence="2">Young leaves</tissue>
    </source>
</reference>
<evidence type="ECO:0000313" key="2">
    <source>
        <dbReference type="EMBL" id="KAJ4968781.1"/>
    </source>
</evidence>
<evidence type="ECO:0000313" key="3">
    <source>
        <dbReference type="Proteomes" id="UP001141806"/>
    </source>
</evidence>
<feature type="compositionally biased region" description="Basic and acidic residues" evidence="1">
    <location>
        <begin position="40"/>
        <end position="50"/>
    </location>
</feature>
<feature type="compositionally biased region" description="Basic residues" evidence="1">
    <location>
        <begin position="30"/>
        <end position="39"/>
    </location>
</feature>
<accession>A0A9Q0KEC4</accession>
<keyword evidence="3" id="KW-1185">Reference proteome</keyword>
<protein>
    <submittedName>
        <fullName evidence="2">Uncharacterized protein</fullName>
    </submittedName>
</protein>
<sequence>MVLDERDVRISRKRKWVCFRDLLQRGERGQRKKRRRTGGRVKEQDRKFSVHGDGGGFARSNGAEHFGPVNSSKTNGYRLRRLATLPCTPNLNPLGDGVDGDATVGLFGMQFFREMREAINQTNEAVERDSSIALCIPVLPQTWVGPPVTVSSDRSQVDYDLFCLLSTGRVEGLPMAAVAIAV</sequence>
<dbReference type="EMBL" id="JAMYWD010000006">
    <property type="protein sequence ID" value="KAJ4968781.1"/>
    <property type="molecule type" value="Genomic_DNA"/>
</dbReference>
<organism evidence="2 3">
    <name type="scientific">Protea cynaroides</name>
    <dbReference type="NCBI Taxonomy" id="273540"/>
    <lineage>
        <taxon>Eukaryota</taxon>
        <taxon>Viridiplantae</taxon>
        <taxon>Streptophyta</taxon>
        <taxon>Embryophyta</taxon>
        <taxon>Tracheophyta</taxon>
        <taxon>Spermatophyta</taxon>
        <taxon>Magnoliopsida</taxon>
        <taxon>Proteales</taxon>
        <taxon>Proteaceae</taxon>
        <taxon>Protea</taxon>
    </lineage>
</organism>
<gene>
    <name evidence="2" type="ORF">NE237_015482</name>
</gene>